<name>H0EHE2_GLAL7</name>
<dbReference type="AlphaFoldDB" id="H0EHE2"/>
<evidence type="ECO:0000313" key="1">
    <source>
        <dbReference type="EMBL" id="EHL01971.1"/>
    </source>
</evidence>
<reference evidence="1 2" key="1">
    <citation type="journal article" date="2012" name="Eukaryot. Cell">
        <title>Genome sequence of the fungus Glarea lozoyensis: the first genome sequence of a species from the Helotiaceae family.</title>
        <authorList>
            <person name="Youssar L."/>
            <person name="Gruening B.A."/>
            <person name="Erxleben A."/>
            <person name="Guenther S."/>
            <person name="Huettel W."/>
        </authorList>
    </citation>
    <scope>NUCLEOTIDE SEQUENCE [LARGE SCALE GENOMIC DNA]</scope>
    <source>
        <strain evidence="2">ATCC 74030 / MF5533</strain>
    </source>
</reference>
<dbReference type="EMBL" id="AGUE01000040">
    <property type="protein sequence ID" value="EHL01971.1"/>
    <property type="molecule type" value="Genomic_DNA"/>
</dbReference>
<dbReference type="HOGENOM" id="CLU_3014342_0_0_1"/>
<evidence type="ECO:0000313" key="2">
    <source>
        <dbReference type="Proteomes" id="UP000005446"/>
    </source>
</evidence>
<proteinExistence type="predicted"/>
<organism evidence="1 2">
    <name type="scientific">Glarea lozoyensis (strain ATCC 74030 / MF5533)</name>
    <dbReference type="NCBI Taxonomy" id="1104152"/>
    <lineage>
        <taxon>Eukaryota</taxon>
        <taxon>Fungi</taxon>
        <taxon>Dikarya</taxon>
        <taxon>Ascomycota</taxon>
        <taxon>Pezizomycotina</taxon>
        <taxon>Leotiomycetes</taxon>
        <taxon>Helotiales</taxon>
        <taxon>Helotiaceae</taxon>
        <taxon>Glarea</taxon>
    </lineage>
</organism>
<accession>H0EHE2</accession>
<gene>
    <name evidence="1" type="ORF">M7I_1920</name>
</gene>
<keyword evidence="2" id="KW-1185">Reference proteome</keyword>
<protein>
    <submittedName>
        <fullName evidence="1">Uncharacterized protein</fullName>
    </submittedName>
</protein>
<dbReference type="Proteomes" id="UP000005446">
    <property type="component" value="Unassembled WGS sequence"/>
</dbReference>
<dbReference type="InParanoid" id="H0EHE2"/>
<sequence length="56" mass="6178">MDDLTALALPPNILYELLKLGITFDASGFTINKFRPSIMSISVKSKPIKPHLPNPI</sequence>
<comment type="caution">
    <text evidence="1">The sequence shown here is derived from an EMBL/GenBank/DDBJ whole genome shotgun (WGS) entry which is preliminary data.</text>
</comment>